<dbReference type="Pfam" id="PF04397">
    <property type="entry name" value="LytTR"/>
    <property type="match status" value="1"/>
</dbReference>
<dbReference type="SUPFAM" id="SSF52172">
    <property type="entry name" value="CheY-like"/>
    <property type="match status" value="1"/>
</dbReference>
<comment type="caution">
    <text evidence="5">The sequence shown here is derived from an EMBL/GenBank/DDBJ whole genome shotgun (WGS) entry which is preliminary data.</text>
</comment>
<dbReference type="RefSeq" id="WP_102796738.1">
    <property type="nucleotide sequence ID" value="NZ_BAAAEI010000020.1"/>
</dbReference>
<dbReference type="SMART" id="SM00448">
    <property type="entry name" value="REC"/>
    <property type="match status" value="1"/>
</dbReference>
<name>A0ABP3H9Q8_9ALTE</name>
<protein>
    <submittedName>
        <fullName evidence="5">Response regulator transcription factor LytR</fullName>
    </submittedName>
</protein>
<reference evidence="6" key="1">
    <citation type="journal article" date="2019" name="Int. J. Syst. Evol. Microbiol.">
        <title>The Global Catalogue of Microorganisms (GCM) 10K type strain sequencing project: providing services to taxonomists for standard genome sequencing and annotation.</title>
        <authorList>
            <consortium name="The Broad Institute Genomics Platform"/>
            <consortium name="The Broad Institute Genome Sequencing Center for Infectious Disease"/>
            <person name="Wu L."/>
            <person name="Ma J."/>
        </authorList>
    </citation>
    <scope>NUCLEOTIDE SEQUENCE [LARGE SCALE GENOMIC DNA]</scope>
    <source>
        <strain evidence="6">JCM 13378</strain>
    </source>
</reference>
<dbReference type="Proteomes" id="UP001501757">
    <property type="component" value="Unassembled WGS sequence"/>
</dbReference>
<keyword evidence="6" id="KW-1185">Reference proteome</keyword>
<dbReference type="EMBL" id="BAAAEI010000020">
    <property type="protein sequence ID" value="GAA0364288.1"/>
    <property type="molecule type" value="Genomic_DNA"/>
</dbReference>
<dbReference type="InterPro" id="IPR046947">
    <property type="entry name" value="LytR-like"/>
</dbReference>
<dbReference type="PROSITE" id="PS50110">
    <property type="entry name" value="RESPONSE_REGULATORY"/>
    <property type="match status" value="1"/>
</dbReference>
<feature type="domain" description="HTH LytTR-type" evidence="4">
    <location>
        <begin position="127"/>
        <end position="230"/>
    </location>
</feature>
<accession>A0ABP3H9Q8</accession>
<dbReference type="Gene3D" id="2.40.50.1020">
    <property type="entry name" value="LytTr DNA-binding domain"/>
    <property type="match status" value="1"/>
</dbReference>
<evidence type="ECO:0000256" key="1">
    <source>
        <dbReference type="ARBA" id="ARBA00023012"/>
    </source>
</evidence>
<dbReference type="Pfam" id="PF00072">
    <property type="entry name" value="Response_reg"/>
    <property type="match status" value="1"/>
</dbReference>
<evidence type="ECO:0000313" key="6">
    <source>
        <dbReference type="Proteomes" id="UP001501757"/>
    </source>
</evidence>
<dbReference type="InterPro" id="IPR007492">
    <property type="entry name" value="LytTR_DNA-bd_dom"/>
</dbReference>
<keyword evidence="1" id="KW-0902">Two-component regulatory system</keyword>
<keyword evidence="2" id="KW-0597">Phosphoprotein</keyword>
<dbReference type="Gene3D" id="3.40.50.2300">
    <property type="match status" value="1"/>
</dbReference>
<dbReference type="PANTHER" id="PTHR37299:SF1">
    <property type="entry name" value="STAGE 0 SPORULATION PROTEIN A HOMOLOG"/>
    <property type="match status" value="1"/>
</dbReference>
<dbReference type="PROSITE" id="PS50930">
    <property type="entry name" value="HTH_LYTTR"/>
    <property type="match status" value="1"/>
</dbReference>
<sequence length="230" mass="26274">MKLLIVEDEPMVAKRLLRFVEQALANQPRQIRLFDNLDDARDHLAERGTDILFLDLNLSGQDGFELLREQLAQSFHTIVVSANTDRAIEAFELGVLDFIPKPFSQERIVKALTRLTQSQAMQPCKYLSYRQAGNLALLDVKNIVYLKACGHYTEVYPSSGPTILHDKSLERLEHLLPQEFQRIHRSYMVPLSQCKTLQAFVGSSYELELKNGVRLPVGRTRVKALRAKLI</sequence>
<dbReference type="SMART" id="SM00850">
    <property type="entry name" value="LytTR"/>
    <property type="match status" value="1"/>
</dbReference>
<evidence type="ECO:0000259" key="4">
    <source>
        <dbReference type="PROSITE" id="PS50930"/>
    </source>
</evidence>
<dbReference type="InterPro" id="IPR011006">
    <property type="entry name" value="CheY-like_superfamily"/>
</dbReference>
<dbReference type="PANTHER" id="PTHR37299">
    <property type="entry name" value="TRANSCRIPTIONAL REGULATOR-RELATED"/>
    <property type="match status" value="1"/>
</dbReference>
<proteinExistence type="predicted"/>
<evidence type="ECO:0000313" key="5">
    <source>
        <dbReference type="EMBL" id="GAA0364288.1"/>
    </source>
</evidence>
<gene>
    <name evidence="5" type="ORF">GCM10009092_30810</name>
</gene>
<feature type="domain" description="Response regulatory" evidence="3">
    <location>
        <begin position="2"/>
        <end position="116"/>
    </location>
</feature>
<organism evidence="5 6">
    <name type="scientific">Bowmanella denitrificans</name>
    <dbReference type="NCBI Taxonomy" id="366582"/>
    <lineage>
        <taxon>Bacteria</taxon>
        <taxon>Pseudomonadati</taxon>
        <taxon>Pseudomonadota</taxon>
        <taxon>Gammaproteobacteria</taxon>
        <taxon>Alteromonadales</taxon>
        <taxon>Alteromonadaceae</taxon>
        <taxon>Bowmanella</taxon>
    </lineage>
</organism>
<evidence type="ECO:0000259" key="3">
    <source>
        <dbReference type="PROSITE" id="PS50110"/>
    </source>
</evidence>
<feature type="modified residue" description="4-aspartylphosphate" evidence="2">
    <location>
        <position position="55"/>
    </location>
</feature>
<evidence type="ECO:0000256" key="2">
    <source>
        <dbReference type="PROSITE-ProRule" id="PRU00169"/>
    </source>
</evidence>
<dbReference type="InterPro" id="IPR001789">
    <property type="entry name" value="Sig_transdc_resp-reg_receiver"/>
</dbReference>